<feature type="signal peptide" evidence="13">
    <location>
        <begin position="1"/>
        <end position="25"/>
    </location>
</feature>
<keyword evidence="6" id="KW-0769">Symport</keyword>
<evidence type="ECO:0000256" key="13">
    <source>
        <dbReference type="SAM" id="SignalP"/>
    </source>
</evidence>
<evidence type="ECO:0000313" key="14">
    <source>
        <dbReference type="EMBL" id="GAU89611.1"/>
    </source>
</evidence>
<dbReference type="EMBL" id="BDGG01000001">
    <property type="protein sequence ID" value="GAU89611.1"/>
    <property type="molecule type" value="Genomic_DNA"/>
</dbReference>
<evidence type="ECO:0000256" key="3">
    <source>
        <dbReference type="ARBA" id="ARBA00022448"/>
    </source>
</evidence>
<feature type="transmembrane region" description="Helical" evidence="12">
    <location>
        <begin position="360"/>
        <end position="379"/>
    </location>
</feature>
<evidence type="ECO:0000256" key="1">
    <source>
        <dbReference type="ARBA" id="ARBA00004155"/>
    </source>
</evidence>
<comment type="subcellular location">
    <subcellularLocation>
        <location evidence="1">Lysosome membrane</location>
        <topology evidence="1">Multi-pass membrane protein</topology>
    </subcellularLocation>
</comment>
<keyword evidence="3" id="KW-0813">Transport</keyword>
<evidence type="ECO:0000256" key="10">
    <source>
        <dbReference type="ARBA" id="ARBA00048473"/>
    </source>
</evidence>
<dbReference type="Pfam" id="PF04193">
    <property type="entry name" value="PQ-loop"/>
    <property type="match status" value="2"/>
</dbReference>
<reference evidence="14 15" key="1">
    <citation type="journal article" date="2016" name="Nat. Commun.">
        <title>Extremotolerant tardigrade genome and improved radiotolerance of human cultured cells by tardigrade-unique protein.</title>
        <authorList>
            <person name="Hashimoto T."/>
            <person name="Horikawa D.D."/>
            <person name="Saito Y."/>
            <person name="Kuwahara H."/>
            <person name="Kozuka-Hata H."/>
            <person name="Shin-I T."/>
            <person name="Minakuchi Y."/>
            <person name="Ohishi K."/>
            <person name="Motoyama A."/>
            <person name="Aizu T."/>
            <person name="Enomoto A."/>
            <person name="Kondo K."/>
            <person name="Tanaka S."/>
            <person name="Hara Y."/>
            <person name="Koshikawa S."/>
            <person name="Sagara H."/>
            <person name="Miura T."/>
            <person name="Yokobori S."/>
            <person name="Miyagawa K."/>
            <person name="Suzuki Y."/>
            <person name="Kubo T."/>
            <person name="Oyama M."/>
            <person name="Kohara Y."/>
            <person name="Fujiyama A."/>
            <person name="Arakawa K."/>
            <person name="Katayama T."/>
            <person name="Toyoda A."/>
            <person name="Kunieda T."/>
        </authorList>
    </citation>
    <scope>NUCLEOTIDE SEQUENCE [LARGE SCALE GENOMIC DNA]</scope>
    <source>
        <strain evidence="14 15">YOKOZUNA-1</strain>
    </source>
</reference>
<dbReference type="GO" id="GO:0005765">
    <property type="term" value="C:lysosomal membrane"/>
    <property type="evidence" value="ECO:0007669"/>
    <property type="project" value="UniProtKB-SubCell"/>
</dbReference>
<dbReference type="GO" id="GO:0015184">
    <property type="term" value="F:L-cystine transmembrane transporter activity"/>
    <property type="evidence" value="ECO:0007669"/>
    <property type="project" value="TreeGrafter"/>
</dbReference>
<feature type="transmembrane region" description="Helical" evidence="12">
    <location>
        <begin position="260"/>
        <end position="282"/>
    </location>
</feature>
<evidence type="ECO:0000256" key="12">
    <source>
        <dbReference type="SAM" id="Phobius"/>
    </source>
</evidence>
<dbReference type="InterPro" id="IPR005282">
    <property type="entry name" value="LC_transporter"/>
</dbReference>
<comment type="catalytic activity">
    <reaction evidence="10">
        <text>L-cystine(out) + H(+)(out) = L-cystine(in) + H(+)(in)</text>
        <dbReference type="Rhea" id="RHEA:66172"/>
        <dbReference type="ChEBI" id="CHEBI:15378"/>
        <dbReference type="ChEBI" id="CHEBI:35491"/>
    </reaction>
    <physiologicalReaction direction="left-to-right" evidence="10">
        <dbReference type="Rhea" id="RHEA:66173"/>
    </physiologicalReaction>
</comment>
<dbReference type="STRING" id="947166.A0A1D1UJJ5"/>
<dbReference type="SMART" id="SM00679">
    <property type="entry name" value="CTNS"/>
    <property type="match status" value="2"/>
</dbReference>
<feature type="transmembrane region" description="Helical" evidence="12">
    <location>
        <begin position="184"/>
        <end position="205"/>
    </location>
</feature>
<dbReference type="FunFam" id="1.20.1280.290:FF:000018">
    <property type="entry name" value="Cystinosin homolog"/>
    <property type="match status" value="1"/>
</dbReference>
<accession>A0A1D1UJJ5</accession>
<evidence type="ECO:0000256" key="2">
    <source>
        <dbReference type="ARBA" id="ARBA00006855"/>
    </source>
</evidence>
<comment type="similarity">
    <text evidence="2">Belongs to the cystinosin family.</text>
</comment>
<keyword evidence="15" id="KW-1185">Reference proteome</keyword>
<gene>
    <name evidence="14" type="primary">RvY_02143-1</name>
    <name evidence="14" type="synonym">RvY_02143.1</name>
    <name evidence="14" type="ORF">RvY_02143</name>
</gene>
<evidence type="ECO:0000256" key="7">
    <source>
        <dbReference type="ARBA" id="ARBA00022989"/>
    </source>
</evidence>
<evidence type="ECO:0000256" key="11">
    <source>
        <dbReference type="ARBA" id="ARBA00074957"/>
    </source>
</evidence>
<comment type="caution">
    <text evidence="14">The sequence shown here is derived from an EMBL/GenBank/DDBJ whole genome shotgun (WGS) entry which is preliminary data.</text>
</comment>
<dbReference type="GO" id="GO:0015293">
    <property type="term" value="F:symporter activity"/>
    <property type="evidence" value="ECO:0007669"/>
    <property type="project" value="UniProtKB-KW"/>
</dbReference>
<dbReference type="OrthoDB" id="75720at2759"/>
<keyword evidence="9" id="KW-0458">Lysosome</keyword>
<keyword evidence="5" id="KW-0677">Repeat</keyword>
<dbReference type="AlphaFoldDB" id="A0A1D1UJJ5"/>
<evidence type="ECO:0000256" key="5">
    <source>
        <dbReference type="ARBA" id="ARBA00022737"/>
    </source>
</evidence>
<evidence type="ECO:0000256" key="4">
    <source>
        <dbReference type="ARBA" id="ARBA00022692"/>
    </source>
</evidence>
<evidence type="ECO:0000256" key="9">
    <source>
        <dbReference type="ARBA" id="ARBA00023228"/>
    </source>
</evidence>
<evidence type="ECO:0000313" key="15">
    <source>
        <dbReference type="Proteomes" id="UP000186922"/>
    </source>
</evidence>
<keyword evidence="13" id="KW-0732">Signal</keyword>
<keyword evidence="8 12" id="KW-0472">Membrane</keyword>
<evidence type="ECO:0000256" key="6">
    <source>
        <dbReference type="ARBA" id="ARBA00022847"/>
    </source>
</evidence>
<dbReference type="Proteomes" id="UP000186922">
    <property type="component" value="Unassembled WGS sequence"/>
</dbReference>
<sequence>MSKTRFQSLLLFSYIFLLLASFSSSFVVVKTQTICENVTEGLETSFDPPSITLETRKSTDFTLHIRGCLSKSVYAIWTYDRNDLVQPLDNFTIPPLYTMLEYRRNLTSTGRAGMLLLGLEDAENRMLNASKHTFLKVSIVHHVALATFSEVIGWLYFIAWSVSFYPQIIVNFRRKSVAGLSFDFLALNITGFLCYAIFNVGLYYIPQIQDQYYARHPRGIIPVEPNDVFFAIHAVCLTLVSIVQCFIYESDGQKLFKGTILGLGGLWLTTIILLLLSVTHVILWLDYLYYFSYVKLTITLIKYLPQVWMNYKRKSTVGWSIGNVLLDFTGGTLSIAQLFITAYNFDDWSSTVGNPTKIGLGLLSIFFDVLFISQHYCLYRRPAKVVDLYEGIDGIASTASVSSLDNVAADDPEHSRI</sequence>
<organism evidence="14 15">
    <name type="scientific">Ramazzottius varieornatus</name>
    <name type="common">Water bear</name>
    <name type="synonym">Tardigrade</name>
    <dbReference type="NCBI Taxonomy" id="947166"/>
    <lineage>
        <taxon>Eukaryota</taxon>
        <taxon>Metazoa</taxon>
        <taxon>Ecdysozoa</taxon>
        <taxon>Tardigrada</taxon>
        <taxon>Eutardigrada</taxon>
        <taxon>Parachela</taxon>
        <taxon>Hypsibioidea</taxon>
        <taxon>Ramazzottiidae</taxon>
        <taxon>Ramazzottius</taxon>
    </lineage>
</organism>
<feature type="transmembrane region" description="Helical" evidence="12">
    <location>
        <begin position="151"/>
        <end position="172"/>
    </location>
</feature>
<dbReference type="FunFam" id="1.20.1280.290:FF:000016">
    <property type="entry name" value="Cystinosin homolog"/>
    <property type="match status" value="1"/>
</dbReference>
<feature type="transmembrane region" description="Helical" evidence="12">
    <location>
        <begin position="228"/>
        <end position="248"/>
    </location>
</feature>
<dbReference type="NCBIfam" id="TIGR00951">
    <property type="entry name" value="2A43"/>
    <property type="match status" value="1"/>
</dbReference>
<keyword evidence="7 12" id="KW-1133">Transmembrane helix</keyword>
<feature type="transmembrane region" description="Helical" evidence="12">
    <location>
        <begin position="317"/>
        <end position="340"/>
    </location>
</feature>
<proteinExistence type="inferred from homology"/>
<name>A0A1D1UJJ5_RAMVA</name>
<evidence type="ECO:0000256" key="8">
    <source>
        <dbReference type="ARBA" id="ARBA00023136"/>
    </source>
</evidence>
<dbReference type="Gene3D" id="1.20.1280.290">
    <property type="match status" value="2"/>
</dbReference>
<dbReference type="PANTHER" id="PTHR13131">
    <property type="entry name" value="CYSTINOSIN"/>
    <property type="match status" value="1"/>
</dbReference>
<protein>
    <recommendedName>
        <fullName evidence="11">Cystinosin homolog</fullName>
    </recommendedName>
</protein>
<keyword evidence="4 12" id="KW-0812">Transmembrane</keyword>
<dbReference type="InterPro" id="IPR006603">
    <property type="entry name" value="PQ-loop_rpt"/>
</dbReference>
<feature type="chain" id="PRO_5008897280" description="Cystinosin homolog" evidence="13">
    <location>
        <begin position="26"/>
        <end position="417"/>
    </location>
</feature>
<dbReference type="PANTHER" id="PTHR13131:SF5">
    <property type="entry name" value="CYSTINOSIN"/>
    <property type="match status" value="1"/>
</dbReference>